<evidence type="ECO:0000259" key="11">
    <source>
        <dbReference type="Pfam" id="PF00905"/>
    </source>
</evidence>
<gene>
    <name evidence="13" type="ORF">A3E46_02960</name>
</gene>
<keyword evidence="8 10" id="KW-0472">Membrane</keyword>
<dbReference type="GO" id="GO:0071972">
    <property type="term" value="F:peptidoglycan L,D-transpeptidase activity"/>
    <property type="evidence" value="ECO:0007669"/>
    <property type="project" value="TreeGrafter"/>
</dbReference>
<name>A0A1F8B0V1_9BACT</name>
<dbReference type="GO" id="GO:0071555">
    <property type="term" value="P:cell wall organization"/>
    <property type="evidence" value="ECO:0007669"/>
    <property type="project" value="UniProtKB-KW"/>
</dbReference>
<dbReference type="SUPFAM" id="SSF56601">
    <property type="entry name" value="beta-lactamase/transpeptidase-like"/>
    <property type="match status" value="1"/>
</dbReference>
<proteinExistence type="predicted"/>
<accession>A0A1F8B0V1</accession>
<sequence>MQTLASFKTQSWLSWFFRGTLILGFLLLFARLAELQFIKGGYFRALAEGNRIRRIPISAPRGRILARGGEVLVGNIEIKKRIEFNPEEGYKKTDSLEGAAEDEIVAEYERQYPLGEAFAHLSGYLGQVNEDEVGKINPLCPEKGPRKAGTQVGRAGLEQEYDCILAGVDGEELVEVDTRGIKVRTLGKKDPISGRDLKTSIHIGLQKKVAELMADKKGAVIVSEPNSKIVALYSAPSFDSGVFSKGEDSDKISQVLNDGNLPLFNRAIGGQYHPGSVFKPVVAIAALEEGEVDKNFLFDDPGVIKIGDRFSYANWYFTQYGRTEGKINLVRAIARSTDTFFYKMGEFVGIDKLAAWASTFGLDKQTGIDIPGEISGLVPTPEWKKRVKGEAWFLGNTYHVAIGQGDLAVTPIEINQVVSVISSGKLCSPKIAKDPDCKDLKIKKEYLELVREGMVEACSPGGTGFTFFDFTPQAACKTGTAETNEDGKTHAWFTVFAPADFPELVATVMVELGGEGSRVAGPIAREIFNYWFHP</sequence>
<dbReference type="InterPro" id="IPR050515">
    <property type="entry name" value="Beta-lactam/transpept"/>
</dbReference>
<feature type="domain" description="Penicillin-binding protein dimerisation" evidence="12">
    <location>
        <begin position="104"/>
        <end position="185"/>
    </location>
</feature>
<dbReference type="STRING" id="1802513.A3E46_02960"/>
<dbReference type="InterPro" id="IPR005311">
    <property type="entry name" value="PBP_dimer"/>
</dbReference>
<keyword evidence="9" id="KW-0961">Cell wall biogenesis/degradation</keyword>
<evidence type="ECO:0000256" key="4">
    <source>
        <dbReference type="ARBA" id="ARBA00022692"/>
    </source>
</evidence>
<feature type="transmembrane region" description="Helical" evidence="10">
    <location>
        <begin position="12"/>
        <end position="30"/>
    </location>
</feature>
<dbReference type="InterPro" id="IPR036138">
    <property type="entry name" value="PBP_dimer_sf"/>
</dbReference>
<keyword evidence="4 10" id="KW-0812">Transmembrane</keyword>
<evidence type="ECO:0000256" key="8">
    <source>
        <dbReference type="ARBA" id="ARBA00023136"/>
    </source>
</evidence>
<dbReference type="PANTHER" id="PTHR30627:SF2">
    <property type="entry name" value="PEPTIDOGLYCAN D,D-TRANSPEPTIDASE MRDA"/>
    <property type="match status" value="1"/>
</dbReference>
<dbReference type="GO" id="GO:0005886">
    <property type="term" value="C:plasma membrane"/>
    <property type="evidence" value="ECO:0007669"/>
    <property type="project" value="UniProtKB-SubCell"/>
</dbReference>
<dbReference type="GO" id="GO:0008360">
    <property type="term" value="P:regulation of cell shape"/>
    <property type="evidence" value="ECO:0007669"/>
    <property type="project" value="UniProtKB-KW"/>
</dbReference>
<evidence type="ECO:0008006" key="15">
    <source>
        <dbReference type="Google" id="ProtNLM"/>
    </source>
</evidence>
<evidence type="ECO:0000256" key="9">
    <source>
        <dbReference type="ARBA" id="ARBA00023316"/>
    </source>
</evidence>
<dbReference type="Gene3D" id="3.40.710.10">
    <property type="entry name" value="DD-peptidase/beta-lactamase superfamily"/>
    <property type="match status" value="1"/>
</dbReference>
<dbReference type="Proteomes" id="UP000178313">
    <property type="component" value="Unassembled WGS sequence"/>
</dbReference>
<feature type="domain" description="Penicillin-binding protein transpeptidase" evidence="11">
    <location>
        <begin position="219"/>
        <end position="528"/>
    </location>
</feature>
<dbReference type="GO" id="GO:0009252">
    <property type="term" value="P:peptidoglycan biosynthetic process"/>
    <property type="evidence" value="ECO:0007669"/>
    <property type="project" value="UniProtKB-KW"/>
</dbReference>
<reference evidence="13 14" key="1">
    <citation type="journal article" date="2016" name="Nat. Commun.">
        <title>Thousands of microbial genomes shed light on interconnected biogeochemical processes in an aquifer system.</title>
        <authorList>
            <person name="Anantharaman K."/>
            <person name="Brown C.T."/>
            <person name="Hug L.A."/>
            <person name="Sharon I."/>
            <person name="Castelle C.J."/>
            <person name="Probst A.J."/>
            <person name="Thomas B.C."/>
            <person name="Singh A."/>
            <person name="Wilkins M.J."/>
            <person name="Karaoz U."/>
            <person name="Brodie E.L."/>
            <person name="Williams K.H."/>
            <person name="Hubbard S.S."/>
            <person name="Banfield J.F."/>
        </authorList>
    </citation>
    <scope>NUCLEOTIDE SEQUENCE [LARGE SCALE GENOMIC DNA]</scope>
</reference>
<evidence type="ECO:0000313" key="13">
    <source>
        <dbReference type="EMBL" id="OGM57369.1"/>
    </source>
</evidence>
<evidence type="ECO:0000256" key="5">
    <source>
        <dbReference type="ARBA" id="ARBA00022960"/>
    </source>
</evidence>
<keyword evidence="6" id="KW-0573">Peptidoglycan synthesis</keyword>
<dbReference type="AlphaFoldDB" id="A0A1F8B0V1"/>
<evidence type="ECO:0000256" key="7">
    <source>
        <dbReference type="ARBA" id="ARBA00022989"/>
    </source>
</evidence>
<dbReference type="InterPro" id="IPR012338">
    <property type="entry name" value="Beta-lactam/transpept-like"/>
</dbReference>
<protein>
    <recommendedName>
        <fullName evidence="15">Penicillin-binding protein 2</fullName>
    </recommendedName>
</protein>
<dbReference type="Pfam" id="PF03717">
    <property type="entry name" value="PBP_dimer"/>
    <property type="match status" value="1"/>
</dbReference>
<evidence type="ECO:0000259" key="12">
    <source>
        <dbReference type="Pfam" id="PF03717"/>
    </source>
</evidence>
<dbReference type="SUPFAM" id="SSF56519">
    <property type="entry name" value="Penicillin binding protein dimerisation domain"/>
    <property type="match status" value="1"/>
</dbReference>
<keyword evidence="5" id="KW-0133">Cell shape</keyword>
<dbReference type="GO" id="GO:0008658">
    <property type="term" value="F:penicillin binding"/>
    <property type="evidence" value="ECO:0007669"/>
    <property type="project" value="InterPro"/>
</dbReference>
<dbReference type="InterPro" id="IPR001460">
    <property type="entry name" value="PCN-bd_Tpept"/>
</dbReference>
<dbReference type="Gene3D" id="3.90.1310.10">
    <property type="entry name" value="Penicillin-binding protein 2a (Domain 2)"/>
    <property type="match status" value="1"/>
</dbReference>
<organism evidence="13 14">
    <name type="scientific">Candidatus Woesebacteria bacterium RIFCSPHIGHO2_12_FULL_46_16</name>
    <dbReference type="NCBI Taxonomy" id="1802513"/>
    <lineage>
        <taxon>Bacteria</taxon>
        <taxon>Candidatus Woeseibacteriota</taxon>
    </lineage>
</organism>
<comment type="caution">
    <text evidence="13">The sequence shown here is derived from an EMBL/GenBank/DDBJ whole genome shotgun (WGS) entry which is preliminary data.</text>
</comment>
<dbReference type="PANTHER" id="PTHR30627">
    <property type="entry name" value="PEPTIDOGLYCAN D,D-TRANSPEPTIDASE"/>
    <property type="match status" value="1"/>
</dbReference>
<evidence type="ECO:0000313" key="14">
    <source>
        <dbReference type="Proteomes" id="UP000178313"/>
    </source>
</evidence>
<evidence type="ECO:0000256" key="2">
    <source>
        <dbReference type="ARBA" id="ARBA00004236"/>
    </source>
</evidence>
<keyword evidence="3" id="KW-1003">Cell membrane</keyword>
<dbReference type="EMBL" id="MGGZ01000011">
    <property type="protein sequence ID" value="OGM57369.1"/>
    <property type="molecule type" value="Genomic_DNA"/>
</dbReference>
<keyword evidence="7 10" id="KW-1133">Transmembrane helix</keyword>
<evidence type="ECO:0000256" key="6">
    <source>
        <dbReference type="ARBA" id="ARBA00022984"/>
    </source>
</evidence>
<evidence type="ECO:0000256" key="3">
    <source>
        <dbReference type="ARBA" id="ARBA00022475"/>
    </source>
</evidence>
<evidence type="ECO:0000256" key="10">
    <source>
        <dbReference type="SAM" id="Phobius"/>
    </source>
</evidence>
<comment type="subcellular location">
    <subcellularLocation>
        <location evidence="2">Cell membrane</location>
    </subcellularLocation>
    <subcellularLocation>
        <location evidence="1">Membrane</location>
        <topology evidence="1">Single-pass membrane protein</topology>
    </subcellularLocation>
</comment>
<dbReference type="Pfam" id="PF00905">
    <property type="entry name" value="Transpeptidase"/>
    <property type="match status" value="1"/>
</dbReference>
<evidence type="ECO:0000256" key="1">
    <source>
        <dbReference type="ARBA" id="ARBA00004167"/>
    </source>
</evidence>